<evidence type="ECO:0000256" key="1">
    <source>
        <dbReference type="SAM" id="MobiDB-lite"/>
    </source>
</evidence>
<dbReference type="AlphaFoldDB" id="A0A4R5W9E6"/>
<dbReference type="EMBL" id="SDLO01000032">
    <property type="protein sequence ID" value="TDK84774.1"/>
    <property type="molecule type" value="Genomic_DNA"/>
</dbReference>
<feature type="compositionally biased region" description="Low complexity" evidence="1">
    <location>
        <begin position="37"/>
        <end position="50"/>
    </location>
</feature>
<comment type="caution">
    <text evidence="3">The sequence shown here is derived from an EMBL/GenBank/DDBJ whole genome shotgun (WGS) entry which is preliminary data.</text>
</comment>
<feature type="signal peptide" evidence="2">
    <location>
        <begin position="1"/>
        <end position="20"/>
    </location>
</feature>
<feature type="compositionally biased region" description="Pro residues" evidence="1">
    <location>
        <begin position="58"/>
        <end position="68"/>
    </location>
</feature>
<organism evidence="3 4">
    <name type="scientific">Mycolicibacterium mucogenicum</name>
    <name type="common">Mycobacterium mucogenicum</name>
    <dbReference type="NCBI Taxonomy" id="56689"/>
    <lineage>
        <taxon>Bacteria</taxon>
        <taxon>Bacillati</taxon>
        <taxon>Actinomycetota</taxon>
        <taxon>Actinomycetes</taxon>
        <taxon>Mycobacteriales</taxon>
        <taxon>Mycobacteriaceae</taxon>
        <taxon>Mycolicibacterium</taxon>
    </lineage>
</organism>
<evidence type="ECO:0000313" key="4">
    <source>
        <dbReference type="Proteomes" id="UP000294929"/>
    </source>
</evidence>
<feature type="region of interest" description="Disordered" evidence="1">
    <location>
        <begin position="27"/>
        <end position="72"/>
    </location>
</feature>
<evidence type="ECO:0000313" key="3">
    <source>
        <dbReference type="EMBL" id="TDK84774.1"/>
    </source>
</evidence>
<proteinExistence type="predicted"/>
<evidence type="ECO:0008006" key="5">
    <source>
        <dbReference type="Google" id="ProtNLM"/>
    </source>
</evidence>
<accession>A0A4R5W9E6</accession>
<dbReference type="PROSITE" id="PS51257">
    <property type="entry name" value="PROKAR_LIPOPROTEIN"/>
    <property type="match status" value="1"/>
</dbReference>
<feature type="chain" id="PRO_5039354623" description="Lipoprotein LpqJ" evidence="2">
    <location>
        <begin position="21"/>
        <end position="183"/>
    </location>
</feature>
<dbReference type="Proteomes" id="UP000294929">
    <property type="component" value="Unassembled WGS sequence"/>
</dbReference>
<sequence length="183" mass="18422">MNHTRLTMSATAALAAALLAGCDSTTTGNPQSGPAGGLSTATSTSTPTPSEKAIRPVPVSPLPAPSAAPPTAQALAPQNGYVFIATKSGQTRCQLSKTEVDCESAFTNPPKVNGESANGVRVTTDGKLSWVVGNLGAIPTVTLDYQTYSAVGWTILAGAEGTHFTNAGTGHGMFVSTAGVKAF</sequence>
<name>A0A4R5W9E6_MYCMU</name>
<keyword evidence="2" id="KW-0732">Signal</keyword>
<gene>
    <name evidence="3" type="ORF">EUA03_25010</name>
</gene>
<protein>
    <recommendedName>
        <fullName evidence="5">Lipoprotein LpqJ</fullName>
    </recommendedName>
</protein>
<reference evidence="3 4" key="1">
    <citation type="submission" date="2019-01" db="EMBL/GenBank/DDBJ databases">
        <title>High-quality-draft genome sequences of five non-tuberculosis mycobacteriaceae isolated from a nosocomial environment.</title>
        <authorList>
            <person name="Tiago I."/>
            <person name="Alarico S."/>
            <person name="Pereira S.G."/>
            <person name="Coelho C."/>
            <person name="Maranha A."/>
            <person name="Empadinhas N."/>
        </authorList>
    </citation>
    <scope>NUCLEOTIDE SEQUENCE [LARGE SCALE GENOMIC DNA]</scope>
    <source>
        <strain evidence="3 4">24AIII</strain>
    </source>
</reference>
<evidence type="ECO:0000256" key="2">
    <source>
        <dbReference type="SAM" id="SignalP"/>
    </source>
</evidence>